<evidence type="ECO:0000256" key="1">
    <source>
        <dbReference type="ARBA" id="ARBA00000085"/>
    </source>
</evidence>
<evidence type="ECO:0000313" key="12">
    <source>
        <dbReference type="Proteomes" id="UP000032221"/>
    </source>
</evidence>
<dbReference type="GO" id="GO:0005524">
    <property type="term" value="F:ATP binding"/>
    <property type="evidence" value="ECO:0007669"/>
    <property type="project" value="UniProtKB-KW"/>
</dbReference>
<dbReference type="GO" id="GO:0046983">
    <property type="term" value="F:protein dimerization activity"/>
    <property type="evidence" value="ECO:0007669"/>
    <property type="project" value="InterPro"/>
</dbReference>
<keyword evidence="5" id="KW-0547">Nucleotide-binding</keyword>
<keyword evidence="6 11" id="KW-0418">Kinase</keyword>
<name>A0A0D1J9G2_9MYCO</name>
<comment type="catalytic activity">
    <reaction evidence="1">
        <text>ATP + protein L-histidine = ADP + protein N-phospho-L-histidine.</text>
        <dbReference type="EC" id="2.7.13.3"/>
    </reaction>
</comment>
<evidence type="ECO:0000256" key="6">
    <source>
        <dbReference type="ARBA" id="ARBA00022777"/>
    </source>
</evidence>
<dbReference type="AlphaFoldDB" id="A0A0D1J9G2"/>
<dbReference type="EMBL" id="JXST01000004">
    <property type="protein sequence ID" value="KIU18253.1"/>
    <property type="molecule type" value="Genomic_DNA"/>
</dbReference>
<protein>
    <recommendedName>
        <fullName evidence="2">histidine kinase</fullName>
        <ecNumber evidence="2">2.7.13.3</ecNumber>
    </recommendedName>
</protein>
<evidence type="ECO:0000256" key="7">
    <source>
        <dbReference type="ARBA" id="ARBA00022840"/>
    </source>
</evidence>
<keyword evidence="4" id="KW-0808">Transferase</keyword>
<evidence type="ECO:0000256" key="8">
    <source>
        <dbReference type="ARBA" id="ARBA00023012"/>
    </source>
</evidence>
<dbReference type="InterPro" id="IPR036890">
    <property type="entry name" value="HATPase_C_sf"/>
</dbReference>
<feature type="transmembrane region" description="Helical" evidence="9">
    <location>
        <begin position="101"/>
        <end position="130"/>
    </location>
</feature>
<keyword evidence="8" id="KW-0902">Two-component regulatory system</keyword>
<keyword evidence="7" id="KW-0067">ATP-binding</keyword>
<keyword evidence="9" id="KW-0472">Membrane</keyword>
<evidence type="ECO:0000313" key="11">
    <source>
        <dbReference type="EMBL" id="KIU18253.1"/>
    </source>
</evidence>
<dbReference type="RefSeq" id="WP_043984618.1">
    <property type="nucleotide sequence ID" value="NZ_JXST01000004.1"/>
</dbReference>
<dbReference type="GO" id="GO:0000155">
    <property type="term" value="F:phosphorelay sensor kinase activity"/>
    <property type="evidence" value="ECO:0007669"/>
    <property type="project" value="InterPro"/>
</dbReference>
<dbReference type="GO" id="GO:0016020">
    <property type="term" value="C:membrane"/>
    <property type="evidence" value="ECO:0007669"/>
    <property type="project" value="InterPro"/>
</dbReference>
<proteinExistence type="predicted"/>
<gene>
    <name evidence="11" type="ORF">TL10_04215</name>
</gene>
<organism evidence="11 12">
    <name type="scientific">Mycolicibacterium llatzerense</name>
    <dbReference type="NCBI Taxonomy" id="280871"/>
    <lineage>
        <taxon>Bacteria</taxon>
        <taxon>Bacillati</taxon>
        <taxon>Actinomycetota</taxon>
        <taxon>Actinomycetes</taxon>
        <taxon>Mycobacteriales</taxon>
        <taxon>Mycobacteriaceae</taxon>
        <taxon>Mycolicibacterium</taxon>
    </lineage>
</organism>
<dbReference type="PANTHER" id="PTHR24421:SF10">
    <property type="entry name" value="NITRATE_NITRITE SENSOR PROTEIN NARQ"/>
    <property type="match status" value="1"/>
</dbReference>
<evidence type="ECO:0000256" key="2">
    <source>
        <dbReference type="ARBA" id="ARBA00012438"/>
    </source>
</evidence>
<evidence type="ECO:0000256" key="3">
    <source>
        <dbReference type="ARBA" id="ARBA00022553"/>
    </source>
</evidence>
<feature type="transmembrane region" description="Helical" evidence="9">
    <location>
        <begin position="74"/>
        <end position="95"/>
    </location>
</feature>
<keyword evidence="9" id="KW-0812">Transmembrane</keyword>
<keyword evidence="9" id="KW-1133">Transmembrane helix</keyword>
<dbReference type="EC" id="2.7.13.3" evidence="2"/>
<feature type="transmembrane region" description="Helical" evidence="9">
    <location>
        <begin position="21"/>
        <end position="41"/>
    </location>
</feature>
<keyword evidence="12" id="KW-1185">Reference proteome</keyword>
<dbReference type="STRING" id="280871.TL10_04215"/>
<dbReference type="PATRIC" id="fig|280871.6.peg.859"/>
<reference evidence="11 12" key="1">
    <citation type="submission" date="2015-01" db="EMBL/GenBank/DDBJ databases">
        <title>Genome sequence of Mycobacterium llatzerense and Mycobacterium immunogenum recovered from brain abscess.</title>
        <authorList>
            <person name="Greninger A.L."/>
            <person name="Langelier C."/>
            <person name="Cunningham G."/>
            <person name="Chiu C.Y."/>
            <person name="Miller S."/>
        </authorList>
    </citation>
    <scope>NUCLEOTIDE SEQUENCE [LARGE SCALE GENOMIC DNA]</scope>
    <source>
        <strain evidence="11 12">CLUC14</strain>
    </source>
</reference>
<dbReference type="Gene3D" id="1.20.5.1930">
    <property type="match status" value="1"/>
</dbReference>
<sequence length="407" mass="43707">MAWIRDFALRRRGLMSYQFPFTVPVVMYSGSLLVAGTAAMQRDFTQPWLLVVAISLVFAPIVAFIVFGHKPATLATAASVLTGVALLLLCWPSVFLDAAPFLLMFMLGEVFALGSVRHGLLAAAGSAVLLVGAARAGHLTTYVPYLLFFLAIAAMIGRILQLQQRLVIEERARQAALTEQATADERRRIAREIHDVIAHSLSVTMLHLTGARRALQEDNDVDEAVDGLLDAERLGRQAMSDIRQTVGLLGARDAAPLRLTPEPGLSDIPDLVTSFADAGLDVESSIEVDPASVTAGIGLALYRVAQESLANVAKHAPASAARLRLYVEKGTAILSVNNELRRPVTSGPAGAGLPGMRQRIALLDGDFQAGPGPDGWTVQARVPVTPTATQHCAMHRIRMSRNETQND</sequence>
<dbReference type="Pfam" id="PF07730">
    <property type="entry name" value="HisKA_3"/>
    <property type="match status" value="1"/>
</dbReference>
<dbReference type="Gene3D" id="3.30.565.10">
    <property type="entry name" value="Histidine kinase-like ATPase, C-terminal domain"/>
    <property type="match status" value="1"/>
</dbReference>
<evidence type="ECO:0000256" key="9">
    <source>
        <dbReference type="SAM" id="Phobius"/>
    </source>
</evidence>
<dbReference type="InterPro" id="IPR050482">
    <property type="entry name" value="Sensor_HK_TwoCompSys"/>
</dbReference>
<dbReference type="Proteomes" id="UP000032221">
    <property type="component" value="Unassembled WGS sequence"/>
</dbReference>
<accession>A0A0D1J9G2</accession>
<feature type="domain" description="Signal transduction histidine kinase subgroup 3 dimerisation and phosphoacceptor" evidence="10">
    <location>
        <begin position="185"/>
        <end position="249"/>
    </location>
</feature>
<dbReference type="PANTHER" id="PTHR24421">
    <property type="entry name" value="NITRATE/NITRITE SENSOR PROTEIN NARX-RELATED"/>
    <property type="match status" value="1"/>
</dbReference>
<dbReference type="CDD" id="cd16917">
    <property type="entry name" value="HATPase_UhpB-NarQ-NarX-like"/>
    <property type="match status" value="1"/>
</dbReference>
<dbReference type="SUPFAM" id="SSF55874">
    <property type="entry name" value="ATPase domain of HSP90 chaperone/DNA topoisomerase II/histidine kinase"/>
    <property type="match status" value="1"/>
</dbReference>
<keyword evidence="3" id="KW-0597">Phosphoprotein</keyword>
<evidence type="ECO:0000256" key="5">
    <source>
        <dbReference type="ARBA" id="ARBA00022741"/>
    </source>
</evidence>
<comment type="caution">
    <text evidence="11">The sequence shown here is derived from an EMBL/GenBank/DDBJ whole genome shotgun (WGS) entry which is preliminary data.</text>
</comment>
<feature type="transmembrane region" description="Helical" evidence="9">
    <location>
        <begin position="47"/>
        <end position="67"/>
    </location>
</feature>
<dbReference type="InterPro" id="IPR011712">
    <property type="entry name" value="Sig_transdc_His_kin_sub3_dim/P"/>
</dbReference>
<feature type="transmembrane region" description="Helical" evidence="9">
    <location>
        <begin position="142"/>
        <end position="160"/>
    </location>
</feature>
<evidence type="ECO:0000256" key="4">
    <source>
        <dbReference type="ARBA" id="ARBA00022679"/>
    </source>
</evidence>
<dbReference type="OrthoDB" id="227596at2"/>
<evidence type="ECO:0000259" key="10">
    <source>
        <dbReference type="Pfam" id="PF07730"/>
    </source>
</evidence>